<accession>A0ABD3F0Q5</accession>
<organism evidence="1 2">
    <name type="scientific">Phytophthora oleae</name>
    <dbReference type="NCBI Taxonomy" id="2107226"/>
    <lineage>
        <taxon>Eukaryota</taxon>
        <taxon>Sar</taxon>
        <taxon>Stramenopiles</taxon>
        <taxon>Oomycota</taxon>
        <taxon>Peronosporomycetes</taxon>
        <taxon>Peronosporales</taxon>
        <taxon>Peronosporaceae</taxon>
        <taxon>Phytophthora</taxon>
    </lineage>
</organism>
<dbReference type="EMBL" id="JBIMZQ010000045">
    <property type="protein sequence ID" value="KAL3659675.1"/>
    <property type="molecule type" value="Genomic_DNA"/>
</dbReference>
<sequence>MSTPDTVGAISRNTPFNDQVLALRTAERQTPSTVRLNYGNYGSIVSWSSVDRNDSEGEYEHLPTFEACSSAIMTAAERMVVLTRQPRSLAVAIAYDECMDIITAAIAHMEQIESQGGRLSEGFLEVYRAMRNVREPSSVRRSLQF</sequence>
<keyword evidence="2" id="KW-1185">Reference proteome</keyword>
<name>A0ABD3F0Q5_9STRA</name>
<dbReference type="AlphaFoldDB" id="A0ABD3F0Q5"/>
<gene>
    <name evidence="1" type="ORF">V7S43_015350</name>
</gene>
<protein>
    <submittedName>
        <fullName evidence="1">Uncharacterized protein</fullName>
    </submittedName>
</protein>
<reference evidence="1 2" key="1">
    <citation type="submission" date="2024-09" db="EMBL/GenBank/DDBJ databases">
        <title>Genome sequencing and assembly of Phytophthora oleae, isolate VK10A, causative agent of rot of olive drupes.</title>
        <authorList>
            <person name="Conti Taguali S."/>
            <person name="Riolo M."/>
            <person name="La Spada F."/>
            <person name="Cacciola S.O."/>
            <person name="Dionisio G."/>
        </authorList>
    </citation>
    <scope>NUCLEOTIDE SEQUENCE [LARGE SCALE GENOMIC DNA]</scope>
    <source>
        <strain evidence="1 2">VK10A</strain>
    </source>
</reference>
<proteinExistence type="predicted"/>
<dbReference type="Proteomes" id="UP001632037">
    <property type="component" value="Unassembled WGS sequence"/>
</dbReference>
<evidence type="ECO:0000313" key="2">
    <source>
        <dbReference type="Proteomes" id="UP001632037"/>
    </source>
</evidence>
<evidence type="ECO:0000313" key="1">
    <source>
        <dbReference type="EMBL" id="KAL3659675.1"/>
    </source>
</evidence>
<comment type="caution">
    <text evidence="1">The sequence shown here is derived from an EMBL/GenBank/DDBJ whole genome shotgun (WGS) entry which is preliminary data.</text>
</comment>